<dbReference type="Proteomes" id="UP000248863">
    <property type="component" value="Unassembled WGS sequence"/>
</dbReference>
<name>A0A327JHR6_9BRAD</name>
<sequence>MTRWAMTRRRTARETIAAAATGRRSAMIGLTAGLVLLGLPGTAARAQLTTTPGPGGIPIAPGAPVQGWTPGGVGIGGGRIAP</sequence>
<feature type="non-terminal residue" evidence="2">
    <location>
        <position position="82"/>
    </location>
</feature>
<dbReference type="AlphaFoldDB" id="A0A327JHR6"/>
<comment type="caution">
    <text evidence="2">The sequence shown here is derived from an EMBL/GenBank/DDBJ whole genome shotgun (WGS) entry which is preliminary data.</text>
</comment>
<evidence type="ECO:0000313" key="3">
    <source>
        <dbReference type="Proteomes" id="UP000248863"/>
    </source>
</evidence>
<accession>A0A327JHR6</accession>
<protein>
    <submittedName>
        <fullName evidence="2">Uncharacterized protein</fullName>
    </submittedName>
</protein>
<reference evidence="2 3" key="1">
    <citation type="submission" date="2017-07" db="EMBL/GenBank/DDBJ databases">
        <title>Draft Genome Sequences of Select Purple Nonsulfur Bacteria.</title>
        <authorList>
            <person name="Lasarre B."/>
            <person name="Mckinlay J.B."/>
        </authorList>
    </citation>
    <scope>NUCLEOTIDE SEQUENCE [LARGE SCALE GENOMIC DNA]</scope>
    <source>
        <strain evidence="2 3">DSM 11907</strain>
    </source>
</reference>
<proteinExistence type="predicted"/>
<feature type="compositionally biased region" description="Low complexity" evidence="1">
    <location>
        <begin position="57"/>
        <end position="68"/>
    </location>
</feature>
<evidence type="ECO:0000313" key="2">
    <source>
        <dbReference type="EMBL" id="RAI25930.1"/>
    </source>
</evidence>
<organism evidence="2 3">
    <name type="scientific">Rhodoplanes elegans</name>
    <dbReference type="NCBI Taxonomy" id="29408"/>
    <lineage>
        <taxon>Bacteria</taxon>
        <taxon>Pseudomonadati</taxon>
        <taxon>Pseudomonadota</taxon>
        <taxon>Alphaproteobacteria</taxon>
        <taxon>Hyphomicrobiales</taxon>
        <taxon>Nitrobacteraceae</taxon>
        <taxon>Rhodoplanes</taxon>
    </lineage>
</organism>
<feature type="compositionally biased region" description="Gly residues" evidence="1">
    <location>
        <begin position="69"/>
        <end position="82"/>
    </location>
</feature>
<dbReference type="EMBL" id="NPEU01000993">
    <property type="protein sequence ID" value="RAI25930.1"/>
    <property type="molecule type" value="Genomic_DNA"/>
</dbReference>
<gene>
    <name evidence="2" type="ORF">CH338_31030</name>
</gene>
<feature type="region of interest" description="Disordered" evidence="1">
    <location>
        <begin position="52"/>
        <end position="82"/>
    </location>
</feature>
<evidence type="ECO:0000256" key="1">
    <source>
        <dbReference type="SAM" id="MobiDB-lite"/>
    </source>
</evidence>
<keyword evidence="3" id="KW-1185">Reference proteome</keyword>